<dbReference type="RefSeq" id="WP_148066673.1">
    <property type="nucleotide sequence ID" value="NZ_VRZA01000001.1"/>
</dbReference>
<comment type="caution">
    <text evidence="7">The sequence shown here is derived from an EMBL/GenBank/DDBJ whole genome shotgun (WGS) entry which is preliminary data.</text>
</comment>
<evidence type="ECO:0000256" key="5">
    <source>
        <dbReference type="SAM" id="MobiDB-lite"/>
    </source>
</evidence>
<reference evidence="7 8" key="1">
    <citation type="submission" date="2019-08" db="EMBL/GenBank/DDBJ databases">
        <title>Parahaliea maris sp. nov., isolated from the surface seawater.</title>
        <authorList>
            <person name="Liu Y."/>
        </authorList>
    </citation>
    <scope>NUCLEOTIDE SEQUENCE [LARGE SCALE GENOMIC DNA]</scope>
    <source>
        <strain evidence="7 8">HSLHS9</strain>
    </source>
</reference>
<evidence type="ECO:0000256" key="1">
    <source>
        <dbReference type="ARBA" id="ARBA00009986"/>
    </source>
</evidence>
<evidence type="ECO:0000256" key="4">
    <source>
        <dbReference type="RuleBase" id="RU003345"/>
    </source>
</evidence>
<dbReference type="CDD" id="cd07078">
    <property type="entry name" value="ALDH"/>
    <property type="match status" value="1"/>
</dbReference>
<dbReference type="InterPro" id="IPR029510">
    <property type="entry name" value="Ald_DH_CS_GLU"/>
</dbReference>
<keyword evidence="8" id="KW-1185">Reference proteome</keyword>
<accession>A0A5C9AAR4</accession>
<dbReference type="InterPro" id="IPR016162">
    <property type="entry name" value="Ald_DH_N"/>
</dbReference>
<dbReference type="PANTHER" id="PTHR42804">
    <property type="entry name" value="ALDEHYDE DEHYDROGENASE"/>
    <property type="match status" value="1"/>
</dbReference>
<sequence>MNIPEPDNAVSVSEIQLPSPRNYIDGSFSEPASAPGPLLHDPNTGGVLQDQRVSDGEQIADALAAVDKAYRVGAWEEYSPAERAQVLELIADRLAAPEYAEKMALADALTTGTAIRVTRLMASLVPFVFRGAAAYIRGGELQQMLPGKAGEVEYFRKPWGPSLLISPWNGPTAIGSHKIASALAAGAPCILKPSEWTPHSALIMAEVIAELDLPRGTFQLVCGNGKTGATMVEDPRIRAISFTGGIAGGQAIASATAGRFVPLQLELGGNNPLVVMADADLDAAAEGIVYGLTNLNAQWCRALGRLLVHRSVKDDLLEIVVDKLRNVKMGHSLDETSDMGPLIHKDHYQLVQSEIDRLQSLGGNLISATPLPDLSGYFIAPTLVDGCTPEQSLGEIFGPVACIHTFDTEEEALVLANGTAYGLAAYVYSKDEQRARVFARRIRCGGVKINGFSLLALSGVAPRGAWGVSGLGEEGTRQSIDFFTGARVVGVSPQDVIGGSGAP</sequence>
<proteinExistence type="inferred from homology"/>
<dbReference type="PROSITE" id="PS00687">
    <property type="entry name" value="ALDEHYDE_DEHYDR_GLU"/>
    <property type="match status" value="1"/>
</dbReference>
<dbReference type="InterPro" id="IPR015590">
    <property type="entry name" value="Aldehyde_DH_dom"/>
</dbReference>
<dbReference type="Gene3D" id="3.40.605.10">
    <property type="entry name" value="Aldehyde Dehydrogenase, Chain A, domain 1"/>
    <property type="match status" value="1"/>
</dbReference>
<comment type="similarity">
    <text evidence="1 4">Belongs to the aldehyde dehydrogenase family.</text>
</comment>
<dbReference type="InterPro" id="IPR016163">
    <property type="entry name" value="Ald_DH_C"/>
</dbReference>
<dbReference type="AlphaFoldDB" id="A0A5C9AAR4"/>
<dbReference type="InterPro" id="IPR016161">
    <property type="entry name" value="Ald_DH/histidinol_DH"/>
</dbReference>
<dbReference type="Proteomes" id="UP000321039">
    <property type="component" value="Unassembled WGS sequence"/>
</dbReference>
<name>A0A5C9AAR4_9GAMM</name>
<keyword evidence="2 4" id="KW-0560">Oxidoreductase</keyword>
<dbReference type="SUPFAM" id="SSF53720">
    <property type="entry name" value="ALDH-like"/>
    <property type="match status" value="1"/>
</dbReference>
<evidence type="ECO:0000256" key="2">
    <source>
        <dbReference type="ARBA" id="ARBA00023002"/>
    </source>
</evidence>
<dbReference type="PANTHER" id="PTHR42804:SF1">
    <property type="entry name" value="ALDEHYDE DEHYDROGENASE-RELATED"/>
    <property type="match status" value="1"/>
</dbReference>
<evidence type="ECO:0000313" key="7">
    <source>
        <dbReference type="EMBL" id="TXS96401.1"/>
    </source>
</evidence>
<feature type="domain" description="Aldehyde dehydrogenase" evidence="6">
    <location>
        <begin position="40"/>
        <end position="488"/>
    </location>
</feature>
<gene>
    <name evidence="7" type="ORF">FV139_02600</name>
</gene>
<evidence type="ECO:0000256" key="3">
    <source>
        <dbReference type="PROSITE-ProRule" id="PRU10007"/>
    </source>
</evidence>
<evidence type="ECO:0000259" key="6">
    <source>
        <dbReference type="Pfam" id="PF00171"/>
    </source>
</evidence>
<dbReference type="EMBL" id="VRZA01000001">
    <property type="protein sequence ID" value="TXS96401.1"/>
    <property type="molecule type" value="Genomic_DNA"/>
</dbReference>
<feature type="region of interest" description="Disordered" evidence="5">
    <location>
        <begin position="23"/>
        <end position="44"/>
    </location>
</feature>
<feature type="active site" evidence="3">
    <location>
        <position position="266"/>
    </location>
</feature>
<dbReference type="Pfam" id="PF00171">
    <property type="entry name" value="Aldedh"/>
    <property type="match status" value="1"/>
</dbReference>
<organism evidence="7 8">
    <name type="scientific">Parahaliea maris</name>
    <dbReference type="NCBI Taxonomy" id="2716870"/>
    <lineage>
        <taxon>Bacteria</taxon>
        <taxon>Pseudomonadati</taxon>
        <taxon>Pseudomonadota</taxon>
        <taxon>Gammaproteobacteria</taxon>
        <taxon>Cellvibrionales</taxon>
        <taxon>Halieaceae</taxon>
        <taxon>Parahaliea</taxon>
    </lineage>
</organism>
<dbReference type="Gene3D" id="3.40.309.10">
    <property type="entry name" value="Aldehyde Dehydrogenase, Chain A, domain 2"/>
    <property type="match status" value="1"/>
</dbReference>
<evidence type="ECO:0000313" key="8">
    <source>
        <dbReference type="Proteomes" id="UP000321039"/>
    </source>
</evidence>
<dbReference type="GO" id="GO:0016620">
    <property type="term" value="F:oxidoreductase activity, acting on the aldehyde or oxo group of donors, NAD or NADP as acceptor"/>
    <property type="evidence" value="ECO:0007669"/>
    <property type="project" value="InterPro"/>
</dbReference>
<protein>
    <submittedName>
        <fullName evidence="7">Aldehyde dehydrogenase</fullName>
    </submittedName>
</protein>